<dbReference type="AlphaFoldDB" id="F0UA84"/>
<accession>F0UA84</accession>
<dbReference type="EMBL" id="DS990637">
    <property type="protein sequence ID" value="EGC43646.1"/>
    <property type="molecule type" value="Genomic_DNA"/>
</dbReference>
<sequence length="95" mass="10352">MYNKRIDNVTTSELDILGLDRDTLSVDGAQVGILKQRDEVSLDGLLEGTDGGRLEAKIRLEVLSDLTDETLEGEFADEELGRLLVATDLTKSDGT</sequence>
<gene>
    <name evidence="1" type="ORF">HCEG_02861</name>
</gene>
<proteinExistence type="predicted"/>
<evidence type="ECO:0000313" key="2">
    <source>
        <dbReference type="Proteomes" id="UP000008142"/>
    </source>
</evidence>
<evidence type="ECO:0000313" key="1">
    <source>
        <dbReference type="EMBL" id="EGC43646.1"/>
    </source>
</evidence>
<dbReference type="Proteomes" id="UP000008142">
    <property type="component" value="Unassembled WGS sequence"/>
</dbReference>
<dbReference type="HOGENOM" id="CLU_2372278_0_0_1"/>
<dbReference type="OrthoDB" id="1724443at2759"/>
<organism evidence="2">
    <name type="scientific">Ajellomyces capsulatus (strain H88)</name>
    <name type="common">Darling's disease fungus</name>
    <name type="synonym">Histoplasma capsulatum</name>
    <dbReference type="NCBI Taxonomy" id="544711"/>
    <lineage>
        <taxon>Eukaryota</taxon>
        <taxon>Fungi</taxon>
        <taxon>Dikarya</taxon>
        <taxon>Ascomycota</taxon>
        <taxon>Pezizomycotina</taxon>
        <taxon>Eurotiomycetes</taxon>
        <taxon>Eurotiomycetidae</taxon>
        <taxon>Onygenales</taxon>
        <taxon>Ajellomycetaceae</taxon>
        <taxon>Histoplasma</taxon>
    </lineage>
</organism>
<reference evidence="2" key="1">
    <citation type="submission" date="2008-07" db="EMBL/GenBank/DDBJ databases">
        <title>Annotation of Ajellomyces capsulatus strain H88.</title>
        <authorList>
            <person name="Champion M."/>
            <person name="Cuomo C."/>
            <person name="Ma L.-J."/>
            <person name="Henn M.R."/>
            <person name="Sil A."/>
            <person name="Goldman B."/>
            <person name="Young S.K."/>
            <person name="Kodira C.D."/>
            <person name="Zeng Q."/>
            <person name="Koehrsen M."/>
            <person name="Alvarado L."/>
            <person name="Berlin A."/>
            <person name="Borenstein D."/>
            <person name="Chen Z."/>
            <person name="Engels R."/>
            <person name="Freedman E."/>
            <person name="Gellesch M."/>
            <person name="Goldberg J."/>
            <person name="Griggs A."/>
            <person name="Gujja S."/>
            <person name="Heiman D."/>
            <person name="Hepburn T."/>
            <person name="Howarth C."/>
            <person name="Jen D."/>
            <person name="Larson L."/>
            <person name="Lewis B."/>
            <person name="Mehta T."/>
            <person name="Park D."/>
            <person name="Pearson M."/>
            <person name="Roberts A."/>
            <person name="Saif S."/>
            <person name="Shea T."/>
            <person name="Shenoy N."/>
            <person name="Sisk P."/>
            <person name="Stolte C."/>
            <person name="Sykes S."/>
            <person name="Walk T."/>
            <person name="White J."/>
            <person name="Yandava C."/>
            <person name="Klein B."/>
            <person name="McEwen J.G."/>
            <person name="Puccia R."/>
            <person name="Goldman G.H."/>
            <person name="Felipe M.S."/>
            <person name="Nino-Vega G."/>
            <person name="San-Blas G."/>
            <person name="Taylor J."/>
            <person name="Mendoza L."/>
            <person name="Galagan J."/>
            <person name="Nusbaum C."/>
            <person name="Birren B."/>
        </authorList>
    </citation>
    <scope>NUCLEOTIDE SEQUENCE [LARGE SCALE GENOMIC DNA]</scope>
    <source>
        <strain evidence="2">H88</strain>
    </source>
</reference>
<protein>
    <submittedName>
        <fullName evidence="1">Histone</fullName>
    </submittedName>
</protein>
<name>F0UA84_AJEC8</name>